<dbReference type="EMBL" id="CM047940">
    <property type="protein sequence ID" value="KAI9903724.1"/>
    <property type="molecule type" value="Genomic_DNA"/>
</dbReference>
<comment type="caution">
    <text evidence="1">The sequence shown here is derived from an EMBL/GenBank/DDBJ whole genome shotgun (WGS) entry which is preliminary data.</text>
</comment>
<keyword evidence="2" id="KW-1185">Reference proteome</keyword>
<sequence>MRTNILSALALAGPALSQAVVPERQSTSWNSSFEFTPEQLSDASIPPPLESVLKTVLDFERTQLANGGPSQDHFYSLNETAFDVPTGPGQIIKVQDVTDPRPYALPSKTGLSRIIYSTTNINGTLIPASAYVLWPYAPKTFGDDDQDDDTKDATAAPVVLWTHGTSGWFANGAPSAHRSLFYGDIVPFALAHEGYAVVAPDYAGLGVETSWDETHVPHQYFARHAGAMDGLNALRAARSAFSGQLTDDYAVMGHSQGGAVAWGITELLAGASSSSSSSKTSNSSKESWDDVQEGYLGTVAAAPVSHAFAIPDNVLPWVGQAIAGIYPTFSPSDWFTPLGEARLSLFRAVQGGQFFSANALAPPSPDHPIINPDWNQSWYASAYSSLSDAGGLPFKGPVLVLQGTDDQYVKYDDTVKAIDRTCGPFPGDMELLRVPGAGHFPAMDAARSRWLRWIEDRFARRELRNRGCAVSTLDSFRPVESYQQVADSFLQWSGQPQWGYQLPTAA</sequence>
<organism evidence="1 2">
    <name type="scientific">Trichothecium roseum</name>
    <dbReference type="NCBI Taxonomy" id="47278"/>
    <lineage>
        <taxon>Eukaryota</taxon>
        <taxon>Fungi</taxon>
        <taxon>Dikarya</taxon>
        <taxon>Ascomycota</taxon>
        <taxon>Pezizomycotina</taxon>
        <taxon>Sordariomycetes</taxon>
        <taxon>Hypocreomycetidae</taxon>
        <taxon>Hypocreales</taxon>
        <taxon>Hypocreales incertae sedis</taxon>
        <taxon>Trichothecium</taxon>
    </lineage>
</organism>
<gene>
    <name evidence="1" type="ORF">N3K66_000253</name>
</gene>
<dbReference type="Proteomes" id="UP001163324">
    <property type="component" value="Chromosome 1"/>
</dbReference>
<evidence type="ECO:0000313" key="1">
    <source>
        <dbReference type="EMBL" id="KAI9903724.1"/>
    </source>
</evidence>
<evidence type="ECO:0000313" key="2">
    <source>
        <dbReference type="Proteomes" id="UP001163324"/>
    </source>
</evidence>
<protein>
    <submittedName>
        <fullName evidence="1">Uncharacterized protein</fullName>
    </submittedName>
</protein>
<accession>A0ACC0VBP4</accession>
<reference evidence="1" key="1">
    <citation type="submission" date="2022-10" db="EMBL/GenBank/DDBJ databases">
        <title>Complete Genome of Trichothecium roseum strain YXFP-22015, a Plant Pathogen Isolated from Citrus.</title>
        <authorList>
            <person name="Wang Y."/>
            <person name="Zhu L."/>
        </authorList>
    </citation>
    <scope>NUCLEOTIDE SEQUENCE</scope>
    <source>
        <strain evidence="1">YXFP-22015</strain>
    </source>
</reference>
<proteinExistence type="predicted"/>
<name>A0ACC0VBP4_9HYPO</name>